<accession>A0A7H8QKF7</accession>
<dbReference type="Proteomes" id="UP000509510">
    <property type="component" value="Chromosome I"/>
</dbReference>
<dbReference type="EMBL" id="CP055898">
    <property type="protein sequence ID" value="QKX54430.1"/>
    <property type="molecule type" value="Genomic_DNA"/>
</dbReference>
<evidence type="ECO:0000313" key="2">
    <source>
        <dbReference type="Proteomes" id="UP000509510"/>
    </source>
</evidence>
<protein>
    <submittedName>
        <fullName evidence="1">Uncharacterized protein</fullName>
    </submittedName>
</protein>
<name>A0A7H8QKF7_TALRU</name>
<dbReference type="AlphaFoldDB" id="A0A7H8QKF7"/>
<proteinExistence type="predicted"/>
<dbReference type="KEGG" id="trg:TRUGW13939_01516"/>
<reference evidence="2" key="1">
    <citation type="submission" date="2020-06" db="EMBL/GenBank/DDBJ databases">
        <title>A chromosome-scale genome assembly of Talaromyces rugulosus W13939.</title>
        <authorList>
            <person name="Wang B."/>
            <person name="Guo L."/>
            <person name="Ye K."/>
            <person name="Wang L."/>
        </authorList>
    </citation>
    <scope>NUCLEOTIDE SEQUENCE [LARGE SCALE GENOMIC DNA]</scope>
    <source>
        <strain evidence="2">W13939</strain>
    </source>
</reference>
<dbReference type="GeneID" id="55989027"/>
<sequence length="175" mass="19732">MDDTSNIFGLIWNSRVISFANDEHEEETWTTGQKIRESCRPTISRPLSSTNTVPEASATFECFNHTRQTSGNLKVVIQIPYNGSEGEPWRSRGEQATSELSDSLRAELESLIRRKHKSGPAAPMLFLWKKEKQTSAMPVPGGYVVYILIGHIKKEIPRNQPYWSGLSCLFSCISL</sequence>
<evidence type="ECO:0000313" key="1">
    <source>
        <dbReference type="EMBL" id="QKX54430.1"/>
    </source>
</evidence>
<dbReference type="RefSeq" id="XP_035340609.1">
    <property type="nucleotide sequence ID" value="XM_035484716.1"/>
</dbReference>
<gene>
    <name evidence="1" type="ORF">TRUGW13939_01516</name>
</gene>
<keyword evidence="2" id="KW-1185">Reference proteome</keyword>
<dbReference type="OrthoDB" id="4221661at2759"/>
<organism evidence="1 2">
    <name type="scientific">Talaromyces rugulosus</name>
    <name type="common">Penicillium rugulosum</name>
    <dbReference type="NCBI Taxonomy" id="121627"/>
    <lineage>
        <taxon>Eukaryota</taxon>
        <taxon>Fungi</taxon>
        <taxon>Dikarya</taxon>
        <taxon>Ascomycota</taxon>
        <taxon>Pezizomycotina</taxon>
        <taxon>Eurotiomycetes</taxon>
        <taxon>Eurotiomycetidae</taxon>
        <taxon>Eurotiales</taxon>
        <taxon>Trichocomaceae</taxon>
        <taxon>Talaromyces</taxon>
        <taxon>Talaromyces sect. Islandici</taxon>
    </lineage>
</organism>